<organism evidence="2 3">
    <name type="scientific">Carpinus fangiana</name>
    <dbReference type="NCBI Taxonomy" id="176857"/>
    <lineage>
        <taxon>Eukaryota</taxon>
        <taxon>Viridiplantae</taxon>
        <taxon>Streptophyta</taxon>
        <taxon>Embryophyta</taxon>
        <taxon>Tracheophyta</taxon>
        <taxon>Spermatophyta</taxon>
        <taxon>Magnoliopsida</taxon>
        <taxon>eudicotyledons</taxon>
        <taxon>Gunneridae</taxon>
        <taxon>Pentapetalae</taxon>
        <taxon>rosids</taxon>
        <taxon>fabids</taxon>
        <taxon>Fagales</taxon>
        <taxon>Betulaceae</taxon>
        <taxon>Carpinus</taxon>
    </lineage>
</organism>
<proteinExistence type="predicted"/>
<evidence type="ECO:0000256" key="1">
    <source>
        <dbReference type="SAM" id="MobiDB-lite"/>
    </source>
</evidence>
<gene>
    <name evidence="2" type="ORF">FH972_023922</name>
</gene>
<dbReference type="AlphaFoldDB" id="A0A5N6KX83"/>
<dbReference type="Proteomes" id="UP000327013">
    <property type="component" value="Unassembled WGS sequence"/>
</dbReference>
<evidence type="ECO:0000313" key="3">
    <source>
        <dbReference type="Proteomes" id="UP000327013"/>
    </source>
</evidence>
<protein>
    <submittedName>
        <fullName evidence="2">Uncharacterized protein</fullName>
    </submittedName>
</protein>
<accession>A0A5N6KX83</accession>
<feature type="region of interest" description="Disordered" evidence="1">
    <location>
        <begin position="39"/>
        <end position="79"/>
    </location>
</feature>
<keyword evidence="3" id="KW-1185">Reference proteome</keyword>
<dbReference type="EMBL" id="VIBQ01000016">
    <property type="protein sequence ID" value="KAB8356338.1"/>
    <property type="molecule type" value="Genomic_DNA"/>
</dbReference>
<evidence type="ECO:0000313" key="2">
    <source>
        <dbReference type="EMBL" id="KAB8356338.1"/>
    </source>
</evidence>
<name>A0A5N6KX83_9ROSI</name>
<comment type="caution">
    <text evidence="2">The sequence shown here is derived from an EMBL/GenBank/DDBJ whole genome shotgun (WGS) entry which is preliminary data.</text>
</comment>
<reference evidence="2 3" key="1">
    <citation type="submission" date="2019-06" db="EMBL/GenBank/DDBJ databases">
        <title>A chromosomal-level reference genome of Carpinus fangiana (Coryloideae, Betulaceae).</title>
        <authorList>
            <person name="Yang X."/>
            <person name="Wang Z."/>
            <person name="Zhang L."/>
            <person name="Hao G."/>
            <person name="Liu J."/>
            <person name="Yang Y."/>
        </authorList>
    </citation>
    <scope>NUCLEOTIDE SEQUENCE [LARGE SCALE GENOMIC DNA]</scope>
    <source>
        <strain evidence="2">Cfa_2016G</strain>
        <tissue evidence="2">Leaf</tissue>
    </source>
</reference>
<sequence length="79" mass="8292">MPVGLDACAERGEEGEEIERWCRGVGDSQRQIFEIGGLSTTAKIGRESSRSSSTAPPCSGRSSDGEMTGGEGRGARWAS</sequence>